<keyword evidence="2" id="KW-1185">Reference proteome</keyword>
<dbReference type="AlphaFoldDB" id="A0A7J9DKF5"/>
<dbReference type="Proteomes" id="UP000593568">
    <property type="component" value="Unassembled WGS sequence"/>
</dbReference>
<proteinExistence type="predicted"/>
<evidence type="ECO:0000313" key="2">
    <source>
        <dbReference type="Proteomes" id="UP000593568"/>
    </source>
</evidence>
<name>A0A7J9DKF5_9ROSI</name>
<gene>
    <name evidence="1" type="ORF">Gotri_023907</name>
</gene>
<sequence length="68" mass="8094">MDTEEILKFLMEEKEMWTYQTGATILETFNQELMTLKAKIVHIKRLGKTMNPPRKLLGDDVFKQFIFL</sequence>
<comment type="caution">
    <text evidence="1">The sequence shown here is derived from an EMBL/GenBank/DDBJ whole genome shotgun (WGS) entry which is preliminary data.</text>
</comment>
<organism evidence="1 2">
    <name type="scientific">Gossypium trilobum</name>
    <dbReference type="NCBI Taxonomy" id="34281"/>
    <lineage>
        <taxon>Eukaryota</taxon>
        <taxon>Viridiplantae</taxon>
        <taxon>Streptophyta</taxon>
        <taxon>Embryophyta</taxon>
        <taxon>Tracheophyta</taxon>
        <taxon>Spermatophyta</taxon>
        <taxon>Magnoliopsida</taxon>
        <taxon>eudicotyledons</taxon>
        <taxon>Gunneridae</taxon>
        <taxon>Pentapetalae</taxon>
        <taxon>rosids</taxon>
        <taxon>malvids</taxon>
        <taxon>Malvales</taxon>
        <taxon>Malvaceae</taxon>
        <taxon>Malvoideae</taxon>
        <taxon>Gossypium</taxon>
    </lineage>
</organism>
<accession>A0A7J9DKF5</accession>
<protein>
    <submittedName>
        <fullName evidence="1">Uncharacterized protein</fullName>
    </submittedName>
</protein>
<reference evidence="1 2" key="1">
    <citation type="journal article" date="2019" name="Genome Biol. Evol.">
        <title>Insights into the evolution of the New World diploid cottons (Gossypium, subgenus Houzingenia) based on genome sequencing.</title>
        <authorList>
            <person name="Grover C.E."/>
            <person name="Arick M.A. 2nd"/>
            <person name="Thrash A."/>
            <person name="Conover J.L."/>
            <person name="Sanders W.S."/>
            <person name="Peterson D.G."/>
            <person name="Frelichowski J.E."/>
            <person name="Scheffler J.A."/>
            <person name="Scheffler B.E."/>
            <person name="Wendel J.F."/>
        </authorList>
    </citation>
    <scope>NUCLEOTIDE SEQUENCE [LARGE SCALE GENOMIC DNA]</scope>
    <source>
        <strain evidence="1">8</strain>
        <tissue evidence="1">Leaf</tissue>
    </source>
</reference>
<dbReference type="EMBL" id="JABEZW010000003">
    <property type="protein sequence ID" value="MBA0761230.1"/>
    <property type="molecule type" value="Genomic_DNA"/>
</dbReference>
<evidence type="ECO:0000313" key="1">
    <source>
        <dbReference type="EMBL" id="MBA0761230.1"/>
    </source>
</evidence>